<accession>K8P1S3</accession>
<feature type="domain" description="VOC" evidence="1">
    <location>
        <begin position="7"/>
        <end position="134"/>
    </location>
</feature>
<dbReference type="PANTHER" id="PTHR21366:SF31">
    <property type="entry name" value="METALLOTHIOL TRANSFERASE FOSB"/>
    <property type="match status" value="1"/>
</dbReference>
<dbReference type="InterPro" id="IPR050383">
    <property type="entry name" value="GlyoxalaseI/FosfomycinResist"/>
</dbReference>
<reference evidence="2 3" key="1">
    <citation type="submission" date="2012-04" db="EMBL/GenBank/DDBJ databases">
        <title>The Genome Sequence of Afipia clevelandensis ATCC 49720.</title>
        <authorList>
            <consortium name="The Broad Institute Genome Sequencing Platform"/>
            <person name="Earl A."/>
            <person name="Ward D."/>
            <person name="Feldgarden M."/>
            <person name="Gevers D."/>
            <person name="Huys G."/>
            <person name="Walker B."/>
            <person name="Young S.K."/>
            <person name="Zeng Q."/>
            <person name="Gargeya S."/>
            <person name="Fitzgerald M."/>
            <person name="Haas B."/>
            <person name="Abouelleil A."/>
            <person name="Alvarado L."/>
            <person name="Arachchi H.M."/>
            <person name="Berlin A."/>
            <person name="Chapman S.B."/>
            <person name="Goldberg J."/>
            <person name="Griggs A."/>
            <person name="Gujja S."/>
            <person name="Hansen M."/>
            <person name="Howarth C."/>
            <person name="Imamovic A."/>
            <person name="Larimer J."/>
            <person name="McCowen C."/>
            <person name="Montmayeur A."/>
            <person name="Murphy C."/>
            <person name="Neiman D."/>
            <person name="Pearson M."/>
            <person name="Priest M."/>
            <person name="Roberts A."/>
            <person name="Saif S."/>
            <person name="Shea T."/>
            <person name="Sisk P."/>
            <person name="Sykes S."/>
            <person name="Wortman J."/>
            <person name="Nusbaum C."/>
            <person name="Birren B."/>
        </authorList>
    </citation>
    <scope>NUCLEOTIDE SEQUENCE [LARGE SCALE GENOMIC DNA]</scope>
    <source>
        <strain evidence="2 3">ATCC 49720</strain>
    </source>
</reference>
<comment type="caution">
    <text evidence="2">The sequence shown here is derived from an EMBL/GenBank/DDBJ whole genome shotgun (WGS) entry which is preliminary data.</text>
</comment>
<protein>
    <recommendedName>
        <fullName evidence="1">VOC domain-containing protein</fullName>
    </recommendedName>
</protein>
<dbReference type="RefSeq" id="WP_002713630.1">
    <property type="nucleotide sequence ID" value="NZ_KB375281.1"/>
</dbReference>
<keyword evidence="3" id="KW-1185">Reference proteome</keyword>
<dbReference type="InterPro" id="IPR037523">
    <property type="entry name" value="VOC_core"/>
</dbReference>
<dbReference type="InterPro" id="IPR004360">
    <property type="entry name" value="Glyas_Fos-R_dOase_dom"/>
</dbReference>
<evidence type="ECO:0000313" key="3">
    <source>
        <dbReference type="Proteomes" id="UP000001095"/>
    </source>
</evidence>
<dbReference type="Pfam" id="PF00903">
    <property type="entry name" value="Glyoxalase"/>
    <property type="match status" value="1"/>
</dbReference>
<dbReference type="AlphaFoldDB" id="K8P1S3"/>
<evidence type="ECO:0000259" key="1">
    <source>
        <dbReference type="PROSITE" id="PS51819"/>
    </source>
</evidence>
<dbReference type="Gene3D" id="3.10.180.10">
    <property type="entry name" value="2,3-Dihydroxybiphenyl 1,2-Dioxygenase, domain 1"/>
    <property type="match status" value="1"/>
</dbReference>
<dbReference type="PATRIC" id="fig|883079.3.peg.2814"/>
<dbReference type="SUPFAM" id="SSF54593">
    <property type="entry name" value="Glyoxalase/Bleomycin resistance protein/Dihydroxybiphenyl dioxygenase"/>
    <property type="match status" value="1"/>
</dbReference>
<dbReference type="Proteomes" id="UP000001095">
    <property type="component" value="Unassembled WGS sequence"/>
</dbReference>
<name>K8P1S3_9BRAD</name>
<evidence type="ECO:0000313" key="2">
    <source>
        <dbReference type="EMBL" id="EKS33640.1"/>
    </source>
</evidence>
<dbReference type="HOGENOM" id="CLU_046006_4_3_5"/>
<proteinExistence type="predicted"/>
<dbReference type="InterPro" id="IPR029068">
    <property type="entry name" value="Glyas_Bleomycin-R_OHBP_Dase"/>
</dbReference>
<sequence>MSLKVNAIDHLVVNVTDAEKSAIWYERALGMTRQEFDPGGGYAKRIAMIFGNQKINLRPVATGKVEWFTADHEAAGSDDLCFLTSSTPQQVVEHLTSCGIAIEEGPVERHGARGTLNSVYCRDPDGSLIEIASYK</sequence>
<dbReference type="PROSITE" id="PS51819">
    <property type="entry name" value="VOC"/>
    <property type="match status" value="1"/>
</dbReference>
<organism evidence="2 3">
    <name type="scientific">Afipia clevelandensis ATCC 49720</name>
    <dbReference type="NCBI Taxonomy" id="883079"/>
    <lineage>
        <taxon>Bacteria</taxon>
        <taxon>Pseudomonadati</taxon>
        <taxon>Pseudomonadota</taxon>
        <taxon>Alphaproteobacteria</taxon>
        <taxon>Hyphomicrobiales</taxon>
        <taxon>Nitrobacteraceae</taxon>
        <taxon>Afipia</taxon>
    </lineage>
</organism>
<gene>
    <name evidence="2" type="ORF">HMPREF9696_02760</name>
</gene>
<dbReference type="EMBL" id="AGWY01000012">
    <property type="protein sequence ID" value="EKS33640.1"/>
    <property type="molecule type" value="Genomic_DNA"/>
</dbReference>
<dbReference type="OrthoDB" id="9812656at2"/>
<dbReference type="PANTHER" id="PTHR21366">
    <property type="entry name" value="GLYOXALASE FAMILY PROTEIN"/>
    <property type="match status" value="1"/>
</dbReference>